<dbReference type="Pfam" id="PF03564">
    <property type="entry name" value="DUF1759"/>
    <property type="match status" value="1"/>
</dbReference>
<evidence type="ECO:0000313" key="1">
    <source>
        <dbReference type="EMBL" id="CAB0030674.1"/>
    </source>
</evidence>
<dbReference type="AlphaFoldDB" id="A0A6H5I2C2"/>
<organism evidence="1 2">
    <name type="scientific">Trichogramma brassicae</name>
    <dbReference type="NCBI Taxonomy" id="86971"/>
    <lineage>
        <taxon>Eukaryota</taxon>
        <taxon>Metazoa</taxon>
        <taxon>Ecdysozoa</taxon>
        <taxon>Arthropoda</taxon>
        <taxon>Hexapoda</taxon>
        <taxon>Insecta</taxon>
        <taxon>Pterygota</taxon>
        <taxon>Neoptera</taxon>
        <taxon>Endopterygota</taxon>
        <taxon>Hymenoptera</taxon>
        <taxon>Apocrita</taxon>
        <taxon>Proctotrupomorpha</taxon>
        <taxon>Chalcidoidea</taxon>
        <taxon>Trichogrammatidae</taxon>
        <taxon>Trichogramma</taxon>
    </lineage>
</organism>
<dbReference type="PANTHER" id="PTHR22954:SF3">
    <property type="entry name" value="PROTEIN CBG08539"/>
    <property type="match status" value="1"/>
</dbReference>
<name>A0A6H5I2C2_9HYME</name>
<accession>A0A6H5I2C2</accession>
<dbReference type="Proteomes" id="UP000479190">
    <property type="component" value="Unassembled WGS sequence"/>
</dbReference>
<dbReference type="OrthoDB" id="7994850at2759"/>
<proteinExistence type="predicted"/>
<dbReference type="PANTHER" id="PTHR22954">
    <property type="entry name" value="RETROVIRAL PROTEASE-RELATED"/>
    <property type="match status" value="1"/>
</dbReference>
<sequence>MDHQEKLIRMITNSFVNFKKLGKDMMTAGACISRLEQLKKRWQEFEQNHAKLLEDEAVSPEHEYLKKGQYDIVYETFLTNMGLFQDQLLQVKREISQLSAQPGADGLIAEMDINRAKLPRIVISDFSGDIQDWVRFRDTFKEMVIDRPNLPNIFKMNYLRTYVKGEAAELLQEVPSGEEHFPTAWRVLLSHYDNRRLLVNKLMTKLMALPPMANESAAELMRVLNGVRNLLQALKALGSPVDHWDHFTIFLTRSKITQKCQSKWEDNVKQAGGPTVPDTFENLSLRTLSRKLLKTRASLNRLRRVGVISRVTSCKRNRISRFVRYALRRILSSNAPSSGGRASVRGKRLSEESGYVTTVSAHI</sequence>
<gene>
    <name evidence="1" type="ORF">TBRA_LOCUS2670</name>
</gene>
<protein>
    <submittedName>
        <fullName evidence="1">Uncharacterized protein</fullName>
    </submittedName>
</protein>
<reference evidence="1 2" key="1">
    <citation type="submission" date="2020-02" db="EMBL/GenBank/DDBJ databases">
        <authorList>
            <person name="Ferguson B K."/>
        </authorList>
    </citation>
    <scope>NUCLEOTIDE SEQUENCE [LARGE SCALE GENOMIC DNA]</scope>
</reference>
<keyword evidence="2" id="KW-1185">Reference proteome</keyword>
<dbReference type="InterPro" id="IPR005312">
    <property type="entry name" value="DUF1759"/>
</dbReference>
<evidence type="ECO:0000313" key="2">
    <source>
        <dbReference type="Proteomes" id="UP000479190"/>
    </source>
</evidence>
<dbReference type="EMBL" id="CADCXV010000513">
    <property type="protein sequence ID" value="CAB0030674.1"/>
    <property type="molecule type" value="Genomic_DNA"/>
</dbReference>